<keyword evidence="5" id="KW-1185">Reference proteome</keyword>
<dbReference type="KEGG" id="tpal:117644893"/>
<dbReference type="InterPro" id="IPR036249">
    <property type="entry name" value="Thioredoxin-like_sf"/>
</dbReference>
<gene>
    <name evidence="6" type="primary">LOC117644893</name>
</gene>
<dbReference type="GO" id="GO:0006749">
    <property type="term" value="P:glutathione metabolic process"/>
    <property type="evidence" value="ECO:0007669"/>
    <property type="project" value="TreeGrafter"/>
</dbReference>
<dbReference type="OrthoDB" id="2309723at2759"/>
<dbReference type="PANTHER" id="PTHR43969">
    <property type="entry name" value="GLUTATHIONE S TRANSFERASE D10, ISOFORM A-RELATED"/>
    <property type="match status" value="1"/>
</dbReference>
<dbReference type="InterPro" id="IPR040079">
    <property type="entry name" value="Glutathione_S-Trfase"/>
</dbReference>
<dbReference type="InterPro" id="IPR004046">
    <property type="entry name" value="GST_C"/>
</dbReference>
<dbReference type="InParanoid" id="A0A6P8YKV4"/>
<dbReference type="Gene3D" id="3.40.30.10">
    <property type="entry name" value="Glutaredoxin"/>
    <property type="match status" value="1"/>
</dbReference>
<dbReference type="PROSITE" id="PS50405">
    <property type="entry name" value="GST_CTER"/>
    <property type="match status" value="1"/>
</dbReference>
<dbReference type="InterPro" id="IPR010987">
    <property type="entry name" value="Glutathione-S-Trfase_C-like"/>
</dbReference>
<dbReference type="GeneID" id="117644893"/>
<dbReference type="SFLD" id="SFLDG01153">
    <property type="entry name" value="Main.4:_Theta-like"/>
    <property type="match status" value="1"/>
</dbReference>
<evidence type="ECO:0000259" key="4">
    <source>
        <dbReference type="PROSITE" id="PS50405"/>
    </source>
</evidence>
<organism evidence="6">
    <name type="scientific">Thrips palmi</name>
    <name type="common">Melon thrips</name>
    <dbReference type="NCBI Taxonomy" id="161013"/>
    <lineage>
        <taxon>Eukaryota</taxon>
        <taxon>Metazoa</taxon>
        <taxon>Ecdysozoa</taxon>
        <taxon>Arthropoda</taxon>
        <taxon>Hexapoda</taxon>
        <taxon>Insecta</taxon>
        <taxon>Pterygota</taxon>
        <taxon>Neoptera</taxon>
        <taxon>Paraneoptera</taxon>
        <taxon>Thysanoptera</taxon>
        <taxon>Terebrantia</taxon>
        <taxon>Thripoidea</taxon>
        <taxon>Thripidae</taxon>
        <taxon>Thrips</taxon>
    </lineage>
</organism>
<dbReference type="PROSITE" id="PS50404">
    <property type="entry name" value="GST_NTER"/>
    <property type="match status" value="1"/>
</dbReference>
<dbReference type="Gene3D" id="1.20.1050.10">
    <property type="match status" value="1"/>
</dbReference>
<evidence type="ECO:0000313" key="5">
    <source>
        <dbReference type="Proteomes" id="UP000515158"/>
    </source>
</evidence>
<dbReference type="AlphaFoldDB" id="A0A6P8YKV4"/>
<dbReference type="Proteomes" id="UP000515158">
    <property type="component" value="Unplaced"/>
</dbReference>
<feature type="domain" description="GST N-terminal" evidence="3">
    <location>
        <begin position="20"/>
        <end position="101"/>
    </location>
</feature>
<dbReference type="FunFam" id="3.40.30.10:FF:000034">
    <property type="entry name" value="glutathione S-transferase 1"/>
    <property type="match status" value="1"/>
</dbReference>
<dbReference type="CDD" id="cd03045">
    <property type="entry name" value="GST_N_Delta_Epsilon"/>
    <property type="match status" value="1"/>
</dbReference>
<accession>A0A6P8YKV4</accession>
<dbReference type="SFLD" id="SFLDG00358">
    <property type="entry name" value="Main_(cytGST)"/>
    <property type="match status" value="1"/>
</dbReference>
<dbReference type="Pfam" id="PF02798">
    <property type="entry name" value="GST_N"/>
    <property type="match status" value="1"/>
</dbReference>
<evidence type="ECO:0000256" key="1">
    <source>
        <dbReference type="ARBA" id="ARBA00011738"/>
    </source>
</evidence>
<dbReference type="RefSeq" id="XP_034240493.1">
    <property type="nucleotide sequence ID" value="XM_034384602.1"/>
</dbReference>
<dbReference type="InterPro" id="IPR004045">
    <property type="entry name" value="Glutathione_S-Trfase_N"/>
</dbReference>
<dbReference type="PANTHER" id="PTHR43969:SF9">
    <property type="entry name" value="GLUTATHIONE S TRANSFERASE D10, ISOFORM A-RELATED"/>
    <property type="match status" value="1"/>
</dbReference>
<evidence type="ECO:0000256" key="2">
    <source>
        <dbReference type="RuleBase" id="RU003494"/>
    </source>
</evidence>
<dbReference type="Pfam" id="PF00043">
    <property type="entry name" value="GST_C"/>
    <property type="match status" value="1"/>
</dbReference>
<dbReference type="GO" id="GO:0004364">
    <property type="term" value="F:glutathione transferase activity"/>
    <property type="evidence" value="ECO:0007669"/>
    <property type="project" value="TreeGrafter"/>
</dbReference>
<name>A0A6P8YKV4_THRPL</name>
<dbReference type="SUPFAM" id="SSF52833">
    <property type="entry name" value="Thioredoxin-like"/>
    <property type="match status" value="1"/>
</dbReference>
<dbReference type="CDD" id="cd03177">
    <property type="entry name" value="GST_C_Delta_Epsilon"/>
    <property type="match status" value="1"/>
</dbReference>
<evidence type="ECO:0000313" key="6">
    <source>
        <dbReference type="RefSeq" id="XP_034240493.1"/>
    </source>
</evidence>
<sequence>MLLTTYKIRKNHQYLIFKMPSVLLYHFPPSAPSRFALMTMRTLGIDVEIKNLNLLQKEQFNEEFLKINPQHCVPTIDDDGFYLWDSHAIATYLVGKYGQDSGLYSEDLKERAKVDSMLYFEATVLFARLRALCVPFIFGSASSVPEDLKLNVKDAFNTLNTLLNGKTWLVGERLTVADIANAAAVSNAVVVGYNLSQHPNVDPWYKRCQTSIKGFEENLKGADDFVALIKKNYSAPLFP</sequence>
<proteinExistence type="inferred from homology"/>
<feature type="domain" description="GST C-terminal" evidence="4">
    <location>
        <begin position="107"/>
        <end position="233"/>
    </location>
</feature>
<reference evidence="6" key="1">
    <citation type="submission" date="2025-08" db="UniProtKB">
        <authorList>
            <consortium name="RefSeq"/>
        </authorList>
    </citation>
    <scope>IDENTIFICATION</scope>
    <source>
        <tissue evidence="6">Total insect</tissue>
    </source>
</reference>
<dbReference type="FunFam" id="1.20.1050.10:FF:000007">
    <property type="entry name" value="Glutathione S-transferase 1-1"/>
    <property type="match status" value="1"/>
</dbReference>
<dbReference type="SUPFAM" id="SSF47616">
    <property type="entry name" value="GST C-terminal domain-like"/>
    <property type="match status" value="1"/>
</dbReference>
<dbReference type="InterPro" id="IPR036282">
    <property type="entry name" value="Glutathione-S-Trfase_C_sf"/>
</dbReference>
<comment type="subunit">
    <text evidence="1">Homodimer.</text>
</comment>
<protein>
    <submittedName>
        <fullName evidence="6">Glutathione S-transferase 1-like isoform X1</fullName>
    </submittedName>
</protein>
<dbReference type="SFLD" id="SFLDS00019">
    <property type="entry name" value="Glutathione_Transferase_(cytos"/>
    <property type="match status" value="1"/>
</dbReference>
<evidence type="ECO:0000259" key="3">
    <source>
        <dbReference type="PROSITE" id="PS50404"/>
    </source>
</evidence>
<comment type="similarity">
    <text evidence="2">Belongs to the GST superfamily.</text>
</comment>